<dbReference type="EMBL" id="BAAAQK010000001">
    <property type="protein sequence ID" value="GAA1827354.1"/>
    <property type="molecule type" value="Genomic_DNA"/>
</dbReference>
<dbReference type="PANTHER" id="PTHR48228:SF6">
    <property type="entry name" value="L-CARNITINE COA-TRANSFERASE"/>
    <property type="match status" value="1"/>
</dbReference>
<evidence type="ECO:0000256" key="1">
    <source>
        <dbReference type="ARBA" id="ARBA00008383"/>
    </source>
</evidence>
<evidence type="ECO:0000313" key="3">
    <source>
        <dbReference type="EMBL" id="GAA1827354.1"/>
    </source>
</evidence>
<dbReference type="SUPFAM" id="SSF89796">
    <property type="entry name" value="CoA-transferase family III (CaiB/BaiF)"/>
    <property type="match status" value="1"/>
</dbReference>
<dbReference type="InterPro" id="IPR050509">
    <property type="entry name" value="CoA-transferase_III"/>
</dbReference>
<comment type="similarity">
    <text evidence="1">Belongs to the CoA-transferase III family.</text>
</comment>
<accession>A0ABN2MHG6</accession>
<dbReference type="GO" id="GO:0016740">
    <property type="term" value="F:transferase activity"/>
    <property type="evidence" value="ECO:0007669"/>
    <property type="project" value="UniProtKB-KW"/>
</dbReference>
<dbReference type="Proteomes" id="UP001500449">
    <property type="component" value="Unassembled WGS sequence"/>
</dbReference>
<gene>
    <name evidence="3" type="ORF">GCM10009836_01290</name>
</gene>
<sequence length="396" mass="42949">MGPLDGVRVLDMGNLAAGPITTTLLGDLGAEVIKIEHPRVPDSARGYGPQYRGRSLYWRSIGRNKRCVTLDLSQPEGRPVLDALLERADIVVENFRPGTLEKWGITWEGMQAVNPGLILLRTSAYGQEGPYRGYPGFGSIAEAMSGYAFITGEPDGPPQLPQFPLADGLAAYMGAVGVLAALQHRTVTGRGQWIDNTLYEPIMRLIEIVNMEYRHLGTVRQRSGSRLVDSSPRGAYLTATKDAWVALSGSSNATALRVLRAIGRDDWADDPDLATNPGRVRRSDEIHRALADWIGAHEVEDVLATFRAADAPIGRIYDASTATEDSHFRARDTFVEVADDDGEMISVQNVMPRFSETPGAVRRLGAAHGSDTDEVYGELLGIAAERLAALRASGVI</sequence>
<organism evidence="3 4">
    <name type="scientific">Pseudonocardia ailaonensis</name>
    <dbReference type="NCBI Taxonomy" id="367279"/>
    <lineage>
        <taxon>Bacteria</taxon>
        <taxon>Bacillati</taxon>
        <taxon>Actinomycetota</taxon>
        <taxon>Actinomycetes</taxon>
        <taxon>Pseudonocardiales</taxon>
        <taxon>Pseudonocardiaceae</taxon>
        <taxon>Pseudonocardia</taxon>
    </lineage>
</organism>
<dbReference type="InterPro" id="IPR023606">
    <property type="entry name" value="CoA-Trfase_III_dom_1_sf"/>
</dbReference>
<dbReference type="PANTHER" id="PTHR48228">
    <property type="entry name" value="SUCCINYL-COA--D-CITRAMALATE COA-TRANSFERASE"/>
    <property type="match status" value="1"/>
</dbReference>
<evidence type="ECO:0000313" key="4">
    <source>
        <dbReference type="Proteomes" id="UP001500449"/>
    </source>
</evidence>
<name>A0ABN2MHG6_9PSEU</name>
<protein>
    <submittedName>
        <fullName evidence="3">CoA transferase</fullName>
    </submittedName>
</protein>
<keyword evidence="4" id="KW-1185">Reference proteome</keyword>
<dbReference type="Pfam" id="PF02515">
    <property type="entry name" value="CoA_transf_3"/>
    <property type="match status" value="1"/>
</dbReference>
<proteinExistence type="inferred from homology"/>
<dbReference type="InterPro" id="IPR003673">
    <property type="entry name" value="CoA-Trfase_fam_III"/>
</dbReference>
<dbReference type="RefSeq" id="WP_344411503.1">
    <property type="nucleotide sequence ID" value="NZ_BAAAQK010000001.1"/>
</dbReference>
<reference evidence="3 4" key="1">
    <citation type="journal article" date="2019" name="Int. J. Syst. Evol. Microbiol.">
        <title>The Global Catalogue of Microorganisms (GCM) 10K type strain sequencing project: providing services to taxonomists for standard genome sequencing and annotation.</title>
        <authorList>
            <consortium name="The Broad Institute Genomics Platform"/>
            <consortium name="The Broad Institute Genome Sequencing Center for Infectious Disease"/>
            <person name="Wu L."/>
            <person name="Ma J."/>
        </authorList>
    </citation>
    <scope>NUCLEOTIDE SEQUENCE [LARGE SCALE GENOMIC DNA]</scope>
    <source>
        <strain evidence="3 4">JCM 16009</strain>
    </source>
</reference>
<dbReference type="Gene3D" id="3.40.50.10540">
    <property type="entry name" value="Crotonobetainyl-coa:carnitine coa-transferase, domain 1"/>
    <property type="match status" value="1"/>
</dbReference>
<dbReference type="InterPro" id="IPR044855">
    <property type="entry name" value="CoA-Trfase_III_dom3_sf"/>
</dbReference>
<comment type="caution">
    <text evidence="3">The sequence shown here is derived from an EMBL/GenBank/DDBJ whole genome shotgun (WGS) entry which is preliminary data.</text>
</comment>
<keyword evidence="2 3" id="KW-0808">Transferase</keyword>
<dbReference type="Gene3D" id="3.30.1540.10">
    <property type="entry name" value="formyl-coa transferase, domain 3"/>
    <property type="match status" value="1"/>
</dbReference>
<evidence type="ECO:0000256" key="2">
    <source>
        <dbReference type="ARBA" id="ARBA00022679"/>
    </source>
</evidence>